<comment type="caution">
    <text evidence="1">The sequence shown here is derived from an EMBL/GenBank/DDBJ whole genome shotgun (WGS) entry which is preliminary data.</text>
</comment>
<gene>
    <name evidence="1" type="ORF">FHP24_01845</name>
</gene>
<proteinExistence type="predicted"/>
<dbReference type="InterPro" id="IPR018772">
    <property type="entry name" value="Transcription_activator_HlyU"/>
</dbReference>
<dbReference type="RefSeq" id="WP_139672068.1">
    <property type="nucleotide sequence ID" value="NZ_VDMN01000001.1"/>
</dbReference>
<name>A0A5C4XNK1_9HYPH</name>
<dbReference type="OrthoDB" id="9800971at2"/>
<dbReference type="Proteomes" id="UP000311605">
    <property type="component" value="Unassembled WGS sequence"/>
</dbReference>
<evidence type="ECO:0000313" key="1">
    <source>
        <dbReference type="EMBL" id="TNM65063.1"/>
    </source>
</evidence>
<sequence length="106" mass="11461">MASFFSSLLSAFSGKEKPAQSAKGAEPVPYNDCLIYPAPLPEGGQYRLAGRIEKEVNGETLVRNIIRADMFSSMDDAVTFTVRKAEQIIDQNGPSLFSGGEKSRSA</sequence>
<accession>A0A5C4XNK1</accession>
<dbReference type="Pfam" id="PF10115">
    <property type="entry name" value="HlyU"/>
    <property type="match status" value="1"/>
</dbReference>
<organism evidence="1 2">
    <name type="scientific">Aliirhizobium smilacinae</name>
    <dbReference type="NCBI Taxonomy" id="1395944"/>
    <lineage>
        <taxon>Bacteria</taxon>
        <taxon>Pseudomonadati</taxon>
        <taxon>Pseudomonadota</taxon>
        <taxon>Alphaproteobacteria</taxon>
        <taxon>Hyphomicrobiales</taxon>
        <taxon>Rhizobiaceae</taxon>
        <taxon>Aliirhizobium</taxon>
    </lineage>
</organism>
<reference evidence="1 2" key="1">
    <citation type="submission" date="2019-06" db="EMBL/GenBank/DDBJ databases">
        <title>The draft genome of Rhizobium smilacinae PTYR-5.</title>
        <authorList>
            <person name="Liu L."/>
            <person name="Li L."/>
            <person name="Zhang X."/>
        </authorList>
    </citation>
    <scope>NUCLEOTIDE SEQUENCE [LARGE SCALE GENOMIC DNA]</scope>
    <source>
        <strain evidence="1 2">PTYR-5</strain>
    </source>
</reference>
<dbReference type="EMBL" id="VDMN01000001">
    <property type="protein sequence ID" value="TNM65063.1"/>
    <property type="molecule type" value="Genomic_DNA"/>
</dbReference>
<dbReference type="AlphaFoldDB" id="A0A5C4XNK1"/>
<keyword evidence="2" id="KW-1185">Reference proteome</keyword>
<protein>
    <submittedName>
        <fullName evidence="1">Transcriptional activator HlyU</fullName>
    </submittedName>
</protein>
<evidence type="ECO:0000313" key="2">
    <source>
        <dbReference type="Proteomes" id="UP000311605"/>
    </source>
</evidence>